<gene>
    <name evidence="1" type="ORF">QF092_19905</name>
</gene>
<proteinExistence type="predicted"/>
<keyword evidence="1" id="KW-0614">Plasmid</keyword>
<dbReference type="EMBL" id="CP124537">
    <property type="protein sequence ID" value="WGV18352.1"/>
    <property type="molecule type" value="Genomic_DNA"/>
</dbReference>
<accession>A0ABY8QCF1</accession>
<geneLocation type="plasmid" evidence="1 2">
    <name>unnamed2</name>
</geneLocation>
<evidence type="ECO:0000313" key="1">
    <source>
        <dbReference type="EMBL" id="WGV18352.1"/>
    </source>
</evidence>
<protein>
    <recommendedName>
        <fullName evidence="3">Type II secretion system protein GspC N-terminal domain-containing protein</fullName>
    </recommendedName>
</protein>
<reference evidence="1 2" key="1">
    <citation type="submission" date="2023-04" db="EMBL/GenBank/DDBJ databases">
        <title>YMD61, complete Genome.</title>
        <authorList>
            <person name="Zhang J."/>
        </authorList>
    </citation>
    <scope>NUCLEOTIDE SEQUENCE [LARGE SCALE GENOMIC DNA]</scope>
    <source>
        <strain evidence="1 2">YMD61</strain>
        <plasmid evidence="1 2">unnamed2</plasmid>
    </source>
</reference>
<organism evidence="1 2">
    <name type="scientific">Fuscovulum ytuae</name>
    <dbReference type="NCBI Taxonomy" id="3042299"/>
    <lineage>
        <taxon>Bacteria</taxon>
        <taxon>Pseudomonadati</taxon>
        <taxon>Pseudomonadota</taxon>
        <taxon>Alphaproteobacteria</taxon>
        <taxon>Rhodobacterales</taxon>
        <taxon>Paracoccaceae</taxon>
        <taxon>Fuscovulum</taxon>
    </lineage>
</organism>
<name>A0ABY8QCF1_9RHOB</name>
<dbReference type="Proteomes" id="UP001230978">
    <property type="component" value="Plasmid unnamed2"/>
</dbReference>
<evidence type="ECO:0000313" key="2">
    <source>
        <dbReference type="Proteomes" id="UP001230978"/>
    </source>
</evidence>
<dbReference type="RefSeq" id="WP_281470495.1">
    <property type="nucleotide sequence ID" value="NZ_CP124537.1"/>
</dbReference>
<sequence>MMRWWPPLLHLLILAAILPIAWQRLALLQDRPEVAVPEGSALAPPAEQDLTALLAAGEAVAPARLMARPLFLPGRQGEAAIPDSPVIAEAPPPEAPRMVGYVNDGAKPRAILASQTGGQEAIVREGDEFIGFTVLQVQPHAVVLRREGEEITVNMFPQ</sequence>
<evidence type="ECO:0008006" key="3">
    <source>
        <dbReference type="Google" id="ProtNLM"/>
    </source>
</evidence>
<keyword evidence="2" id="KW-1185">Reference proteome</keyword>